<dbReference type="GO" id="GO:0015629">
    <property type="term" value="C:actin cytoskeleton"/>
    <property type="evidence" value="ECO:0007669"/>
    <property type="project" value="TreeGrafter"/>
</dbReference>
<dbReference type="PANTHER" id="PTHR23169">
    <property type="entry name" value="ENVOPLAKIN"/>
    <property type="match status" value="1"/>
</dbReference>
<dbReference type="Gene3D" id="1.20.58.60">
    <property type="match status" value="3"/>
</dbReference>
<protein>
    <recommendedName>
        <fullName evidence="3">Calponin-homology (CH) domain-containing protein</fullName>
    </recommendedName>
</protein>
<dbReference type="Pfam" id="PF21020">
    <property type="entry name" value="Spectrin_4"/>
    <property type="match status" value="1"/>
</dbReference>
<dbReference type="Ensembl" id="ENSCVAT00000025393.1">
    <property type="protein sequence ID" value="ENSCVAP00000030978.1"/>
    <property type="gene ID" value="ENSCVAG00000020027.1"/>
</dbReference>
<dbReference type="FunFam" id="1.10.418.10:FF:000002">
    <property type="entry name" value="Microtubule-actin cross-linking factor 1"/>
    <property type="match status" value="1"/>
</dbReference>
<dbReference type="PROSITE" id="PS00019">
    <property type="entry name" value="ACTININ_1"/>
    <property type="match status" value="1"/>
</dbReference>
<dbReference type="PROSITE" id="PS50021">
    <property type="entry name" value="CH"/>
    <property type="match status" value="2"/>
</dbReference>
<dbReference type="CDD" id="cd21188">
    <property type="entry name" value="CH_PLEC-like_rpt1"/>
    <property type="match status" value="1"/>
</dbReference>
<dbReference type="GO" id="GO:0045296">
    <property type="term" value="F:cadherin binding"/>
    <property type="evidence" value="ECO:0007669"/>
    <property type="project" value="TreeGrafter"/>
</dbReference>
<evidence type="ECO:0000313" key="5">
    <source>
        <dbReference type="Proteomes" id="UP000265020"/>
    </source>
</evidence>
<dbReference type="InterPro" id="IPR001715">
    <property type="entry name" value="CH_dom"/>
</dbReference>
<evidence type="ECO:0000259" key="3">
    <source>
        <dbReference type="PROSITE" id="PS50021"/>
    </source>
</evidence>
<name>A0A3Q2EEL9_CYPVA</name>
<feature type="domain" description="Calponin-homology (CH)" evidence="3">
    <location>
        <begin position="180"/>
        <end position="284"/>
    </location>
</feature>
<dbReference type="InterPro" id="IPR036872">
    <property type="entry name" value="CH_dom_sf"/>
</dbReference>
<reference evidence="4" key="1">
    <citation type="submission" date="2025-08" db="UniProtKB">
        <authorList>
            <consortium name="Ensembl"/>
        </authorList>
    </citation>
    <scope>IDENTIFICATION</scope>
</reference>
<dbReference type="GO" id="GO:0005874">
    <property type="term" value="C:microtubule"/>
    <property type="evidence" value="ECO:0007669"/>
    <property type="project" value="TreeGrafter"/>
</dbReference>
<dbReference type="InterPro" id="IPR049538">
    <property type="entry name" value="PCN-like_spectrin-like_rpt"/>
</dbReference>
<dbReference type="GO" id="GO:0005198">
    <property type="term" value="F:structural molecule activity"/>
    <property type="evidence" value="ECO:0007669"/>
    <property type="project" value="TreeGrafter"/>
</dbReference>
<evidence type="ECO:0000256" key="1">
    <source>
        <dbReference type="ARBA" id="ARBA00022737"/>
    </source>
</evidence>
<dbReference type="AlphaFoldDB" id="A0A3Q2EEL9"/>
<keyword evidence="5" id="KW-1185">Reference proteome</keyword>
<dbReference type="GO" id="GO:0045104">
    <property type="term" value="P:intermediate filament cytoskeleton organization"/>
    <property type="evidence" value="ECO:0007669"/>
    <property type="project" value="InterPro"/>
</dbReference>
<dbReference type="GO" id="GO:0003779">
    <property type="term" value="F:actin binding"/>
    <property type="evidence" value="ECO:0007669"/>
    <property type="project" value="UniProtKB-KW"/>
</dbReference>
<dbReference type="GO" id="GO:0032886">
    <property type="term" value="P:regulation of microtubule-based process"/>
    <property type="evidence" value="ECO:0007669"/>
    <property type="project" value="TreeGrafter"/>
</dbReference>
<dbReference type="SUPFAM" id="SSF47576">
    <property type="entry name" value="Calponin-homology domain, CH-domain"/>
    <property type="match status" value="1"/>
</dbReference>
<dbReference type="SUPFAM" id="SSF46966">
    <property type="entry name" value="Spectrin repeat"/>
    <property type="match status" value="1"/>
</dbReference>
<keyword evidence="2" id="KW-0009">Actin-binding</keyword>
<keyword evidence="1" id="KW-0677">Repeat</keyword>
<dbReference type="InterPro" id="IPR001589">
    <property type="entry name" value="Actinin_actin-bd_CS"/>
</dbReference>
<dbReference type="GO" id="GO:0042060">
    <property type="term" value="P:wound healing"/>
    <property type="evidence" value="ECO:0007669"/>
    <property type="project" value="TreeGrafter"/>
</dbReference>
<dbReference type="Proteomes" id="UP000265020">
    <property type="component" value="Unassembled WGS sequence"/>
</dbReference>
<dbReference type="InterPro" id="IPR043197">
    <property type="entry name" value="Plakin"/>
</dbReference>
<dbReference type="GeneTree" id="ENSGT00940000155824"/>
<dbReference type="GO" id="GO:0005882">
    <property type="term" value="C:intermediate filament"/>
    <property type="evidence" value="ECO:0007669"/>
    <property type="project" value="TreeGrafter"/>
</dbReference>
<dbReference type="PROSITE" id="PS00020">
    <property type="entry name" value="ACTININ_2"/>
    <property type="match status" value="1"/>
</dbReference>
<dbReference type="GO" id="GO:0016020">
    <property type="term" value="C:membrane"/>
    <property type="evidence" value="ECO:0007669"/>
    <property type="project" value="TreeGrafter"/>
</dbReference>
<reference evidence="4" key="2">
    <citation type="submission" date="2025-09" db="UniProtKB">
        <authorList>
            <consortium name="Ensembl"/>
        </authorList>
    </citation>
    <scope>IDENTIFICATION</scope>
</reference>
<organism evidence="4 5">
    <name type="scientific">Cyprinodon variegatus</name>
    <name type="common">Sheepshead minnow</name>
    <dbReference type="NCBI Taxonomy" id="28743"/>
    <lineage>
        <taxon>Eukaryota</taxon>
        <taxon>Metazoa</taxon>
        <taxon>Chordata</taxon>
        <taxon>Craniata</taxon>
        <taxon>Vertebrata</taxon>
        <taxon>Euteleostomi</taxon>
        <taxon>Actinopterygii</taxon>
        <taxon>Neopterygii</taxon>
        <taxon>Teleostei</taxon>
        <taxon>Neoteleostei</taxon>
        <taxon>Acanthomorphata</taxon>
        <taxon>Ovalentaria</taxon>
        <taxon>Atherinomorphae</taxon>
        <taxon>Cyprinodontiformes</taxon>
        <taxon>Cyprinodontidae</taxon>
        <taxon>Cyprinodon</taxon>
    </lineage>
</organism>
<dbReference type="GO" id="GO:0005737">
    <property type="term" value="C:cytoplasm"/>
    <property type="evidence" value="ECO:0007669"/>
    <property type="project" value="TreeGrafter"/>
</dbReference>
<dbReference type="GO" id="GO:0051893">
    <property type="term" value="P:regulation of focal adhesion assembly"/>
    <property type="evidence" value="ECO:0007669"/>
    <property type="project" value="TreeGrafter"/>
</dbReference>
<dbReference type="SMART" id="SM00033">
    <property type="entry name" value="CH"/>
    <property type="match status" value="2"/>
</dbReference>
<dbReference type="Gene3D" id="1.10.418.10">
    <property type="entry name" value="Calponin-like domain"/>
    <property type="match status" value="2"/>
</dbReference>
<dbReference type="Pfam" id="PF00307">
    <property type="entry name" value="CH"/>
    <property type="match status" value="2"/>
</dbReference>
<dbReference type="FunFam" id="1.10.418.10:FF:000017">
    <property type="entry name" value="Microtubule-actin cross-linking factor 1"/>
    <property type="match status" value="1"/>
</dbReference>
<evidence type="ECO:0000313" key="4">
    <source>
        <dbReference type="Ensembl" id="ENSCVAP00000030978.1"/>
    </source>
</evidence>
<dbReference type="PANTHER" id="PTHR23169:SF25">
    <property type="entry name" value="MICROTUBULE-ACTIN CROSS-LINKING FACTOR 1, ISOFORMS 1_2_3_4_5"/>
    <property type="match status" value="1"/>
</dbReference>
<accession>A0A3Q2EEL9</accession>
<sequence length="644" mass="73235">SFKKTIVFRSGGSLSPCTSGLVGPPGDTLPWNLSKHERRKRKSQDSVLDPAERAVVRVADERDRVQKKTFTKWVNKHLIKVRKHITDLYEDLRDGHNLISLLEVLSGVTLPREKGRMRFHRLQNVQIALDFLKQRQVKLVNIRNDDITDGNPKLTLGLIWTIILHFQISEIYVCGESADLTAKEKLLLWSQQAVEGYPGLRCSNFSSAWSNGRMFNALLHRYRPDLIDMEAVARQSNRENLEQAFEIAESLGVTRLLDAEDVDVPSPDEKSVITYVSSIYDAFPKIPEGGEGISAQEVDQRWSEYQSGFSSLLQWSRQHTALMAKRNFPQNPVELKALYNEYIHFKEAELPAKETEKSHIQHLFKLLEVWIEFGRIKLPQGLHPNELEEEWGRLILEMLEREKALRPTGPCDLMVRSRSSFQRFVSVGIPLTVSVSSAFQDMSRADSGEAVQCETEMVRYLQDCEALIRQIEQDLKILREEKYYQVEQLAFRASCLQEELVSLRLQCSSVYRKGHFSQALGPAGTEPPWQRATDGGLSLGQTLLGGMGAVGAALLRRPMARSQLVAMSSSEDEGSLRFIYELLGWVEETQVSLWHGAEWGADLPSVENNLQEHNTIHTAVEELLSSLQEARSYQVQKRYLTSSV</sequence>
<proteinExistence type="predicted"/>
<evidence type="ECO:0000256" key="2">
    <source>
        <dbReference type="ARBA" id="ARBA00023203"/>
    </source>
</evidence>
<feature type="domain" description="Calponin-homology (CH)" evidence="3">
    <location>
        <begin position="64"/>
        <end position="167"/>
    </location>
</feature>